<dbReference type="Pfam" id="PF13649">
    <property type="entry name" value="Methyltransf_25"/>
    <property type="match status" value="1"/>
</dbReference>
<keyword evidence="3" id="KW-1185">Reference proteome</keyword>
<reference evidence="2 3" key="1">
    <citation type="submission" date="2020-04" db="EMBL/GenBank/DDBJ databases">
        <title>Thermobifida alba genome sequencing and assembly.</title>
        <authorList>
            <person name="Luzics S."/>
            <person name="Horvath B."/>
            <person name="Nagy I."/>
            <person name="Toth A."/>
            <person name="Nagy I."/>
            <person name="Kukolya J."/>
        </authorList>
    </citation>
    <scope>NUCLEOTIDE SEQUENCE [LARGE SCALE GENOMIC DNA]</scope>
    <source>
        <strain evidence="2 3">DSM 43795</strain>
    </source>
</reference>
<organism evidence="2 3">
    <name type="scientific">Thermobifida alba</name>
    <name type="common">Thermomonospora alba</name>
    <dbReference type="NCBI Taxonomy" id="53522"/>
    <lineage>
        <taxon>Bacteria</taxon>
        <taxon>Bacillati</taxon>
        <taxon>Actinomycetota</taxon>
        <taxon>Actinomycetes</taxon>
        <taxon>Streptosporangiales</taxon>
        <taxon>Nocardiopsidaceae</taxon>
        <taxon>Thermobifida</taxon>
    </lineage>
</organism>
<dbReference type="InterPro" id="IPR041698">
    <property type="entry name" value="Methyltransf_25"/>
</dbReference>
<dbReference type="Proteomes" id="UP000832041">
    <property type="component" value="Chromosome"/>
</dbReference>
<dbReference type="CDD" id="cd02440">
    <property type="entry name" value="AdoMet_MTases"/>
    <property type="match status" value="1"/>
</dbReference>
<dbReference type="EMBL" id="CP051627">
    <property type="protein sequence ID" value="UPT22650.1"/>
    <property type="molecule type" value="Genomic_DNA"/>
</dbReference>
<proteinExistence type="predicted"/>
<evidence type="ECO:0000259" key="1">
    <source>
        <dbReference type="Pfam" id="PF13649"/>
    </source>
</evidence>
<evidence type="ECO:0000313" key="2">
    <source>
        <dbReference type="EMBL" id="UPT22650.1"/>
    </source>
</evidence>
<accession>A0ABY4L4N1</accession>
<dbReference type="InterPro" id="IPR029063">
    <property type="entry name" value="SAM-dependent_MTases_sf"/>
</dbReference>
<dbReference type="GO" id="GO:0008168">
    <property type="term" value="F:methyltransferase activity"/>
    <property type="evidence" value="ECO:0007669"/>
    <property type="project" value="UniProtKB-KW"/>
</dbReference>
<name>A0ABY4L4N1_THEAE</name>
<dbReference type="SUPFAM" id="SSF53335">
    <property type="entry name" value="S-adenosyl-L-methionine-dependent methyltransferases"/>
    <property type="match status" value="1"/>
</dbReference>
<keyword evidence="2" id="KW-0808">Transferase</keyword>
<sequence length="229" mass="25635">MAANRDPQPSPLPGFIRDSGLFLRQAVQTFRATGAVTPSGTALANSLARYVTRREDPNSPVTILEAGPGTGPVSRAVAARMRPGDTFDMVEPNPVFVEHLTGLVKHDPVFVPVADRVTIHQALVTDLGTDRRFDVIISGLPFANFTADEVRTIMEYYFTVLRPGGHLSFFGYLYTKQVKAVIAPLDDYLRQVQSGWEVQKWVNRYAVDREHVYRNLPPAWIHHLRKPLD</sequence>
<keyword evidence="2" id="KW-0489">Methyltransferase</keyword>
<dbReference type="GO" id="GO:0032259">
    <property type="term" value="P:methylation"/>
    <property type="evidence" value="ECO:0007669"/>
    <property type="project" value="UniProtKB-KW"/>
</dbReference>
<dbReference type="Gene3D" id="3.40.50.150">
    <property type="entry name" value="Vaccinia Virus protein VP39"/>
    <property type="match status" value="1"/>
</dbReference>
<dbReference type="RefSeq" id="WP_248591155.1">
    <property type="nucleotide sequence ID" value="NZ_BAABEB010000011.1"/>
</dbReference>
<protein>
    <submittedName>
        <fullName evidence="2">Methyltransferase domain-containing protein</fullName>
    </submittedName>
</protein>
<gene>
    <name evidence="2" type="ORF">FOF52_18260</name>
</gene>
<evidence type="ECO:0000313" key="3">
    <source>
        <dbReference type="Proteomes" id="UP000832041"/>
    </source>
</evidence>
<feature type="domain" description="Methyltransferase" evidence="1">
    <location>
        <begin position="63"/>
        <end position="165"/>
    </location>
</feature>